<protein>
    <submittedName>
        <fullName evidence="3">PH domain-containing protein</fullName>
    </submittedName>
</protein>
<evidence type="ECO:0000256" key="1">
    <source>
        <dbReference type="SAM" id="Phobius"/>
    </source>
</evidence>
<sequence>MMSEPKRLHPISAVLNFAKGLKEAILPIVAIFFFNGNGGDGFLAWLPLILSGAFLLIILLAGFLKWLRFSYWIDEGELRIEHGLLFRKKRYIPLERIQSLDFSEGILHRPFQLVKVSIETAASSGLEAEAVLTAIKRVDAKELEKTIYEGKSEQSSFENDAEMPEENDRSLVYQMSTKDIILMAVTSGGAGVVISGVAVFLSQFTEFLPIEAIYEEVVDWLQFGIFIVGILAAFVLVIAYGVAVILTVLRFGNFSVFHDGDDLVITRGLLEKKQVTIPLNRIQGIRIDENLIRQPLGYATVSIISAGGSIKGGDEQQFKVLPFIKRKQIETVLTGILPQYALDVSPERPPKRSKLRYVIRCLWLPLLVSIAVSVFFWPLGLLSLLIIPALIGLGLLNYRDAGWNIREKQLMLSNRFITKQTYFVKKHRIQSCGYSMSIPEQRSRLSSIEVMVKTGAGKTRARCLYLDENDTKTIMKWFQT</sequence>
<dbReference type="RefSeq" id="WP_283077926.1">
    <property type="nucleotide sequence ID" value="NZ_CP121671.1"/>
</dbReference>
<dbReference type="Proteomes" id="UP001221597">
    <property type="component" value="Chromosome"/>
</dbReference>
<dbReference type="InterPro" id="IPR014529">
    <property type="entry name" value="UCP026631"/>
</dbReference>
<dbReference type="EMBL" id="CP121671">
    <property type="protein sequence ID" value="WFT75966.1"/>
    <property type="molecule type" value="Genomic_DNA"/>
</dbReference>
<organism evidence="3 4">
    <name type="scientific">Halobacillus naozhouensis</name>
    <dbReference type="NCBI Taxonomy" id="554880"/>
    <lineage>
        <taxon>Bacteria</taxon>
        <taxon>Bacillati</taxon>
        <taxon>Bacillota</taxon>
        <taxon>Bacilli</taxon>
        <taxon>Bacillales</taxon>
        <taxon>Bacillaceae</taxon>
        <taxon>Halobacillus</taxon>
    </lineage>
</organism>
<feature type="domain" description="YdbS-like PH" evidence="2">
    <location>
        <begin position="259"/>
        <end position="321"/>
    </location>
</feature>
<keyword evidence="1" id="KW-1133">Transmembrane helix</keyword>
<evidence type="ECO:0000313" key="4">
    <source>
        <dbReference type="Proteomes" id="UP001221597"/>
    </source>
</evidence>
<dbReference type="Pfam" id="PF03703">
    <property type="entry name" value="bPH_2"/>
    <property type="match status" value="3"/>
</dbReference>
<gene>
    <name evidence="3" type="ORF">P9989_06270</name>
</gene>
<keyword evidence="1" id="KW-0812">Transmembrane</keyword>
<dbReference type="InterPro" id="IPR005182">
    <property type="entry name" value="YdbS-like_PH"/>
</dbReference>
<feature type="domain" description="YdbS-like PH" evidence="2">
    <location>
        <begin position="66"/>
        <end position="147"/>
    </location>
</feature>
<name>A0ABY8J506_9BACI</name>
<feature type="transmembrane region" description="Helical" evidence="1">
    <location>
        <begin position="357"/>
        <end position="375"/>
    </location>
</feature>
<feature type="transmembrane region" description="Helical" evidence="1">
    <location>
        <begin position="381"/>
        <end position="398"/>
    </location>
</feature>
<accession>A0ABY8J506</accession>
<evidence type="ECO:0000259" key="2">
    <source>
        <dbReference type="Pfam" id="PF03703"/>
    </source>
</evidence>
<dbReference type="PIRSF" id="PIRSF026631">
    <property type="entry name" value="UCP026631"/>
    <property type="match status" value="1"/>
</dbReference>
<dbReference type="PANTHER" id="PTHR34473">
    <property type="entry name" value="UPF0699 TRANSMEMBRANE PROTEIN YDBS"/>
    <property type="match status" value="1"/>
</dbReference>
<feature type="transmembrane region" description="Helical" evidence="1">
    <location>
        <begin position="42"/>
        <end position="64"/>
    </location>
</feature>
<feature type="transmembrane region" description="Helical" evidence="1">
    <location>
        <begin position="221"/>
        <end position="249"/>
    </location>
</feature>
<feature type="domain" description="YdbS-like PH" evidence="2">
    <location>
        <begin position="398"/>
        <end position="474"/>
    </location>
</feature>
<proteinExistence type="predicted"/>
<evidence type="ECO:0000313" key="3">
    <source>
        <dbReference type="EMBL" id="WFT75966.1"/>
    </source>
</evidence>
<keyword evidence="1" id="KW-0472">Membrane</keyword>
<reference evidence="3 4" key="1">
    <citation type="submission" date="2023-04" db="EMBL/GenBank/DDBJ databases">
        <title>Genome sequence of Halobacillus naozhouensis KACC 21980.</title>
        <authorList>
            <person name="Kim S."/>
            <person name="Heo J."/>
            <person name="Kwon S.-W."/>
        </authorList>
    </citation>
    <scope>NUCLEOTIDE SEQUENCE [LARGE SCALE GENOMIC DNA]</scope>
    <source>
        <strain evidence="3 4">KCTC 13234</strain>
    </source>
</reference>
<keyword evidence="4" id="KW-1185">Reference proteome</keyword>
<dbReference type="PANTHER" id="PTHR34473:SF2">
    <property type="entry name" value="UPF0699 TRANSMEMBRANE PROTEIN YDBT"/>
    <property type="match status" value="1"/>
</dbReference>
<feature type="transmembrane region" description="Helical" evidence="1">
    <location>
        <begin position="180"/>
        <end position="201"/>
    </location>
</feature>